<evidence type="ECO:0000256" key="1">
    <source>
        <dbReference type="SAM" id="Phobius"/>
    </source>
</evidence>
<name>A0AAW9JW74_CARML</name>
<protein>
    <submittedName>
        <fullName evidence="2">Transcriptional regulator GutM</fullName>
    </submittedName>
</protein>
<dbReference type="EMBL" id="JAVBVO010000002">
    <property type="protein sequence ID" value="MDZ5757751.1"/>
    <property type="molecule type" value="Genomic_DNA"/>
</dbReference>
<dbReference type="Proteomes" id="UP001290462">
    <property type="component" value="Unassembled WGS sequence"/>
</dbReference>
<dbReference type="Pfam" id="PF06923">
    <property type="entry name" value="GutM"/>
    <property type="match status" value="1"/>
</dbReference>
<proteinExistence type="predicted"/>
<keyword evidence="1" id="KW-1133">Transmembrane helix</keyword>
<comment type="caution">
    <text evidence="2">The sequence shown here is derived from an EMBL/GenBank/DDBJ whole genome shotgun (WGS) entry which is preliminary data.</text>
</comment>
<sequence>MMPVIYILGISAVGAYVFQGILGFIQIKHFTKIYGEMRKRGRVAIGRKAGKFRAGTIVMFTIDEAGIILASYKIQGTTILARFKPLVGFEGVNILSLEKKLPCVRKENKLTQATIMDAVTIYKRVLNGEIIKAKETPFASLATRLALIKYSIQLKLRKGVEK</sequence>
<accession>A0AAW9JW74</accession>
<dbReference type="RefSeq" id="WP_322808518.1">
    <property type="nucleotide sequence ID" value="NZ_JAVBVO010000002.1"/>
</dbReference>
<dbReference type="InterPro" id="IPR009693">
    <property type="entry name" value="Glucitol_operon_activator"/>
</dbReference>
<gene>
    <name evidence="2" type="ORF">RAK27_03685</name>
</gene>
<keyword evidence="1" id="KW-0812">Transmembrane</keyword>
<reference evidence="2" key="1">
    <citation type="submission" date="2023-08" db="EMBL/GenBank/DDBJ databases">
        <title>Genomic characterization of piscicolin 126 produced by Carnobacterium maltaromaticum CM22 strain isolated from salmon (Salmo salar).</title>
        <authorList>
            <person name="Gonzalez-Gragera E."/>
            <person name="Garcia-Lopez J.D."/>
            <person name="Teso-Perez C."/>
            <person name="Gimenez-Hernandez I."/>
            <person name="Peralta-Sanchez J.M."/>
            <person name="Valdivia E."/>
            <person name="Montalban-Lopez M."/>
            <person name="Martin-Platero A.M."/>
            <person name="Banos A."/>
            <person name="Martinez-Bueno M."/>
        </authorList>
    </citation>
    <scope>NUCLEOTIDE SEQUENCE</scope>
    <source>
        <strain evidence="2">CM22</strain>
    </source>
</reference>
<evidence type="ECO:0000313" key="3">
    <source>
        <dbReference type="Proteomes" id="UP001290462"/>
    </source>
</evidence>
<dbReference type="PIRSF" id="PIRSF011474">
    <property type="entry name" value="Glucitol_operon_activator"/>
    <property type="match status" value="1"/>
</dbReference>
<dbReference type="AlphaFoldDB" id="A0AAW9JW74"/>
<evidence type="ECO:0000313" key="2">
    <source>
        <dbReference type="EMBL" id="MDZ5757751.1"/>
    </source>
</evidence>
<keyword evidence="1" id="KW-0472">Membrane</keyword>
<organism evidence="2 3">
    <name type="scientific">Carnobacterium maltaromaticum</name>
    <name type="common">Carnobacterium piscicola</name>
    <dbReference type="NCBI Taxonomy" id="2751"/>
    <lineage>
        <taxon>Bacteria</taxon>
        <taxon>Bacillati</taxon>
        <taxon>Bacillota</taxon>
        <taxon>Bacilli</taxon>
        <taxon>Lactobacillales</taxon>
        <taxon>Carnobacteriaceae</taxon>
        <taxon>Carnobacterium</taxon>
    </lineage>
</organism>
<feature type="transmembrane region" description="Helical" evidence="1">
    <location>
        <begin position="6"/>
        <end position="27"/>
    </location>
</feature>